<sequence length="163" mass="17877">MHPLRALILLAGVVTLAGCAVTSQECDPRNADAGFATKFGCKTQGVYAQRVEEKEKILLDEQKTNQLFRDVYAAIEQEKASVGKDLATQQAQYAPLNKSLNALLGELKSKAKGNQKIEAEIAALEKDLQNINQQENPAVLQKQVELQKLRSKVSSLESDLGLR</sequence>
<reference evidence="3 4" key="1">
    <citation type="submission" date="2016-10" db="EMBL/GenBank/DDBJ databases">
        <authorList>
            <person name="de Groot N.N."/>
        </authorList>
    </citation>
    <scope>NUCLEOTIDE SEQUENCE [LARGE SCALE GENOMIC DNA]</scope>
    <source>
        <strain evidence="3 4">CCUG 59231</strain>
    </source>
</reference>
<proteinExistence type="predicted"/>
<name>A0A1I5S0V6_9GAMM</name>
<dbReference type="PROSITE" id="PS51257">
    <property type="entry name" value="PROKAR_LIPOPROTEIN"/>
    <property type="match status" value="1"/>
</dbReference>
<feature type="coiled-coil region" evidence="1">
    <location>
        <begin position="107"/>
        <end position="159"/>
    </location>
</feature>
<dbReference type="AlphaFoldDB" id="A0A1I5S0V6"/>
<protein>
    <recommendedName>
        <fullName evidence="5">Lipoprotein</fullName>
    </recommendedName>
</protein>
<evidence type="ECO:0000256" key="1">
    <source>
        <dbReference type="SAM" id="Coils"/>
    </source>
</evidence>
<keyword evidence="1" id="KW-0175">Coiled coil</keyword>
<dbReference type="EMBL" id="FOWP01000018">
    <property type="protein sequence ID" value="SFP64382.1"/>
    <property type="molecule type" value="Genomic_DNA"/>
</dbReference>
<evidence type="ECO:0008006" key="5">
    <source>
        <dbReference type="Google" id="ProtNLM"/>
    </source>
</evidence>
<organism evidence="3 4">
    <name type="scientific">Ectopseudomonas composti</name>
    <dbReference type="NCBI Taxonomy" id="658457"/>
    <lineage>
        <taxon>Bacteria</taxon>
        <taxon>Pseudomonadati</taxon>
        <taxon>Pseudomonadota</taxon>
        <taxon>Gammaproteobacteria</taxon>
        <taxon>Pseudomonadales</taxon>
        <taxon>Pseudomonadaceae</taxon>
        <taxon>Ectopseudomonas</taxon>
    </lineage>
</organism>
<evidence type="ECO:0000313" key="4">
    <source>
        <dbReference type="Proteomes" id="UP000182400"/>
    </source>
</evidence>
<dbReference type="STRING" id="658457.SAMN05216601_11814"/>
<dbReference type="Proteomes" id="UP000182400">
    <property type="component" value="Unassembled WGS sequence"/>
</dbReference>
<dbReference type="RefSeq" id="WP_074941538.1">
    <property type="nucleotide sequence ID" value="NZ_FOWP01000018.1"/>
</dbReference>
<gene>
    <name evidence="3" type="ORF">SAMN05216601_11814</name>
</gene>
<accession>A0A1I5S0V6</accession>
<evidence type="ECO:0000313" key="3">
    <source>
        <dbReference type="EMBL" id="SFP64382.1"/>
    </source>
</evidence>
<dbReference type="OrthoDB" id="8641858at2"/>
<feature type="signal peptide" evidence="2">
    <location>
        <begin position="1"/>
        <end position="19"/>
    </location>
</feature>
<feature type="chain" id="PRO_5010202335" description="Lipoprotein" evidence="2">
    <location>
        <begin position="20"/>
        <end position="163"/>
    </location>
</feature>
<evidence type="ECO:0000256" key="2">
    <source>
        <dbReference type="SAM" id="SignalP"/>
    </source>
</evidence>
<keyword evidence="2" id="KW-0732">Signal</keyword>